<gene>
    <name evidence="1" type="ORF">RFI_10136</name>
</gene>
<accession>X6NLW9</accession>
<sequence>MLRFFLVHFSAENVATLLVFHKLGPFKKRIFYADDIQLRKKLFNEELLLFQNISKKLLLGYRKAFKRDKRYYVYSREWNEYTSEYMHKVWSQSHSHIDKGKYLKGAHPSCAILNSKDSVFSDRDKGLDKVQKIAVYFTHACCEASGPEHARSALHSGGFDRVIHYTMHNLTSRFRTVNSHILSQTRGAVRIHLYVPKKNKRIQIIIKIMKINETGYWLWKPYIILDVMLRQLKACDIVCYTDTGTTWINSAGAFWELTSKIKYGVLTFNQKPSEWQRERYWSKRDAFILMKVDRVIMYNTLHKQASFACFQKNPDSIHFLNEWLYWSMDDRILTDRPSELAPNLVGFRENRHDQTILSLLSKKYGIPGFTDPTQYAAHLALQWGPVVKHWKQEYIILHTRNKTRL</sequence>
<dbReference type="OrthoDB" id="10027231at2759"/>
<organism evidence="1 2">
    <name type="scientific">Reticulomyxa filosa</name>
    <dbReference type="NCBI Taxonomy" id="46433"/>
    <lineage>
        <taxon>Eukaryota</taxon>
        <taxon>Sar</taxon>
        <taxon>Rhizaria</taxon>
        <taxon>Retaria</taxon>
        <taxon>Foraminifera</taxon>
        <taxon>Monothalamids</taxon>
        <taxon>Reticulomyxidae</taxon>
        <taxon>Reticulomyxa</taxon>
    </lineage>
</organism>
<evidence type="ECO:0000313" key="1">
    <source>
        <dbReference type="EMBL" id="ETO26996.1"/>
    </source>
</evidence>
<protein>
    <submittedName>
        <fullName evidence="1">Uncharacterized protein</fullName>
    </submittedName>
</protein>
<comment type="caution">
    <text evidence="1">The sequence shown here is derived from an EMBL/GenBank/DDBJ whole genome shotgun (WGS) entry which is preliminary data.</text>
</comment>
<name>X6NLW9_RETFI</name>
<reference evidence="1 2" key="1">
    <citation type="journal article" date="2013" name="Curr. Biol.">
        <title>The Genome of the Foraminiferan Reticulomyxa filosa.</title>
        <authorList>
            <person name="Glockner G."/>
            <person name="Hulsmann N."/>
            <person name="Schleicher M."/>
            <person name="Noegel A.A."/>
            <person name="Eichinger L."/>
            <person name="Gallinger C."/>
            <person name="Pawlowski J."/>
            <person name="Sierra R."/>
            <person name="Euteneuer U."/>
            <person name="Pillet L."/>
            <person name="Moustafa A."/>
            <person name="Platzer M."/>
            <person name="Groth M."/>
            <person name="Szafranski K."/>
            <person name="Schliwa M."/>
        </authorList>
    </citation>
    <scope>NUCLEOTIDE SEQUENCE [LARGE SCALE GENOMIC DNA]</scope>
</reference>
<dbReference type="EMBL" id="ASPP01007518">
    <property type="protein sequence ID" value="ETO26996.1"/>
    <property type="molecule type" value="Genomic_DNA"/>
</dbReference>
<proteinExistence type="predicted"/>
<keyword evidence="2" id="KW-1185">Reference proteome</keyword>
<evidence type="ECO:0000313" key="2">
    <source>
        <dbReference type="Proteomes" id="UP000023152"/>
    </source>
</evidence>
<dbReference type="AlphaFoldDB" id="X6NLW9"/>
<dbReference type="Proteomes" id="UP000023152">
    <property type="component" value="Unassembled WGS sequence"/>
</dbReference>